<dbReference type="Proteomes" id="UP000064893">
    <property type="component" value="Chromosome"/>
</dbReference>
<dbReference type="InterPro" id="IPR005532">
    <property type="entry name" value="SUMF_dom"/>
</dbReference>
<dbReference type="InterPro" id="IPR016187">
    <property type="entry name" value="CTDL_fold"/>
</dbReference>
<dbReference type="STRING" id="1307839.L21SP5_02235"/>
<dbReference type="AlphaFoldDB" id="A0A0S2I1H8"/>
<keyword evidence="1" id="KW-0732">Signal</keyword>
<gene>
    <name evidence="3" type="ORF">L21SP5_02235</name>
</gene>
<proteinExistence type="predicted"/>
<feature type="domain" description="Sulfatase-modifying factor enzyme-like" evidence="2">
    <location>
        <begin position="17"/>
        <end position="261"/>
    </location>
</feature>
<name>A0A0S2I1H8_9BACT</name>
<dbReference type="Pfam" id="PF03781">
    <property type="entry name" value="FGE-sulfatase"/>
    <property type="match status" value="1"/>
</dbReference>
<dbReference type="GO" id="GO:0120147">
    <property type="term" value="F:formylglycine-generating oxidase activity"/>
    <property type="evidence" value="ECO:0007669"/>
    <property type="project" value="TreeGrafter"/>
</dbReference>
<evidence type="ECO:0000256" key="1">
    <source>
        <dbReference type="SAM" id="SignalP"/>
    </source>
</evidence>
<dbReference type="RefSeq" id="WP_057953289.1">
    <property type="nucleotide sequence ID" value="NZ_CP013118.1"/>
</dbReference>
<reference evidence="3 4" key="1">
    <citation type="submission" date="2015-11" db="EMBL/GenBank/DDBJ databases">
        <title>Description and complete genome sequence of a novel strain predominating in hypersaline microbial mats and representing a new family of the Bacteriodetes phylum.</title>
        <authorList>
            <person name="Spring S."/>
            <person name="Bunk B."/>
            <person name="Sproer C."/>
            <person name="Klenk H.-P."/>
        </authorList>
    </citation>
    <scope>NUCLEOTIDE SEQUENCE [LARGE SCALE GENOMIC DNA]</scope>
    <source>
        <strain evidence="3 4">L21-Spi-D4</strain>
    </source>
</reference>
<feature type="signal peptide" evidence="1">
    <location>
        <begin position="1"/>
        <end position="18"/>
    </location>
</feature>
<accession>A0A0S2I1H8</accession>
<sequence length="268" mass="31363" precursor="true">MKTIVILSLVALSFNLFASNDNPPGTVKIEENLYCDVTEISNLEWKEYMFWAKRKYGEQSKKYKAVLPDTLVWRQGKYNEPYVQYYYQHPAYKNYPVIGISYEQARSFCKWRSDRVNEKIYIEKHKIDPEQLATIKNIPSVYTYRLPTKAEWEKIASADYSKKAKRKFKRKKYRKAARHNFKTAADKNDNGITTHPDITNQVDAYWKNTYGVYNILGNVAEIIAEKGVAKGGAWRHKAEEVTIEKDFSYDGPADWLGFRCVCEKNVDE</sequence>
<dbReference type="PANTHER" id="PTHR23150">
    <property type="entry name" value="SULFATASE MODIFYING FACTOR 1, 2"/>
    <property type="match status" value="1"/>
</dbReference>
<dbReference type="PANTHER" id="PTHR23150:SF19">
    <property type="entry name" value="FORMYLGLYCINE-GENERATING ENZYME"/>
    <property type="match status" value="1"/>
</dbReference>
<organism evidence="3 4">
    <name type="scientific">Salinivirga cyanobacteriivorans</name>
    <dbReference type="NCBI Taxonomy" id="1307839"/>
    <lineage>
        <taxon>Bacteria</taxon>
        <taxon>Pseudomonadati</taxon>
        <taxon>Bacteroidota</taxon>
        <taxon>Bacteroidia</taxon>
        <taxon>Bacteroidales</taxon>
        <taxon>Salinivirgaceae</taxon>
        <taxon>Salinivirga</taxon>
    </lineage>
</organism>
<dbReference type="InterPro" id="IPR051043">
    <property type="entry name" value="Sulfatase_Mod_Factor_Kinase"/>
</dbReference>
<evidence type="ECO:0000313" key="4">
    <source>
        <dbReference type="Proteomes" id="UP000064893"/>
    </source>
</evidence>
<protein>
    <submittedName>
        <fullName evidence="3">Gliding motility-associated lipoprotein GldJ</fullName>
    </submittedName>
</protein>
<dbReference type="InterPro" id="IPR042095">
    <property type="entry name" value="SUMF_sf"/>
</dbReference>
<dbReference type="SUPFAM" id="SSF56436">
    <property type="entry name" value="C-type lectin-like"/>
    <property type="match status" value="1"/>
</dbReference>
<evidence type="ECO:0000313" key="3">
    <source>
        <dbReference type="EMBL" id="ALO15868.1"/>
    </source>
</evidence>
<dbReference type="Gene3D" id="3.90.1580.10">
    <property type="entry name" value="paralog of FGE (formylglycine-generating enzyme)"/>
    <property type="match status" value="1"/>
</dbReference>
<feature type="chain" id="PRO_5006599365" evidence="1">
    <location>
        <begin position="19"/>
        <end position="268"/>
    </location>
</feature>
<dbReference type="KEGG" id="blq:L21SP5_02235"/>
<keyword evidence="3" id="KW-0449">Lipoprotein</keyword>
<keyword evidence="4" id="KW-1185">Reference proteome</keyword>
<evidence type="ECO:0000259" key="2">
    <source>
        <dbReference type="Pfam" id="PF03781"/>
    </source>
</evidence>
<dbReference type="OrthoDB" id="9768004at2"/>
<dbReference type="EMBL" id="CP013118">
    <property type="protein sequence ID" value="ALO15868.1"/>
    <property type="molecule type" value="Genomic_DNA"/>
</dbReference>